<protein>
    <submittedName>
        <fullName evidence="1">Uncharacterized protein</fullName>
    </submittedName>
</protein>
<evidence type="ECO:0000313" key="1">
    <source>
        <dbReference type="EMBL" id="CAE0809221.1"/>
    </source>
</evidence>
<gene>
    <name evidence="1" type="ORF">EGYM00163_LOCUS20352</name>
</gene>
<reference evidence="1" key="1">
    <citation type="submission" date="2021-01" db="EMBL/GenBank/DDBJ databases">
        <authorList>
            <person name="Corre E."/>
            <person name="Pelletier E."/>
            <person name="Niang G."/>
            <person name="Scheremetjew M."/>
            <person name="Finn R."/>
            <person name="Kale V."/>
            <person name="Holt S."/>
            <person name="Cochrane G."/>
            <person name="Meng A."/>
            <person name="Brown T."/>
            <person name="Cohen L."/>
        </authorList>
    </citation>
    <scope>NUCLEOTIDE SEQUENCE</scope>
    <source>
        <strain evidence="1">CCMP1594</strain>
    </source>
</reference>
<proteinExistence type="predicted"/>
<dbReference type="EMBL" id="HBJA01057523">
    <property type="protein sequence ID" value="CAE0809221.1"/>
    <property type="molecule type" value="Transcribed_RNA"/>
</dbReference>
<dbReference type="AlphaFoldDB" id="A0A7S4CXB8"/>
<accession>A0A7S4CXB8</accession>
<sequence>MSRSYKLQQSPVVVAPTQRRISTPLHLDAPPSLLSHETAGPQYCKTVLPYCHPPASRCCTAALQRRCITLPQYNTTAALLPRFHSATVPRYTITLPYYHTSTLLCSHASTAPFYRPIA</sequence>
<organism evidence="1">
    <name type="scientific">Eutreptiella gymnastica</name>
    <dbReference type="NCBI Taxonomy" id="73025"/>
    <lineage>
        <taxon>Eukaryota</taxon>
        <taxon>Discoba</taxon>
        <taxon>Euglenozoa</taxon>
        <taxon>Euglenida</taxon>
        <taxon>Spirocuta</taxon>
        <taxon>Euglenophyceae</taxon>
        <taxon>Eutreptiales</taxon>
        <taxon>Eutreptiaceae</taxon>
        <taxon>Eutreptiella</taxon>
    </lineage>
</organism>
<name>A0A7S4CXB8_9EUGL</name>